<dbReference type="GO" id="GO:0047527">
    <property type="term" value="F:2,3-dihydroxybenzoate-serine ligase activity"/>
    <property type="evidence" value="ECO:0007669"/>
    <property type="project" value="TreeGrafter"/>
</dbReference>
<keyword evidence="6" id="KW-1185">Reference proteome</keyword>
<dbReference type="InterPro" id="IPR000873">
    <property type="entry name" value="AMP-dep_synth/lig_dom"/>
</dbReference>
<dbReference type="FunFam" id="1.10.1200.10:FF:000005">
    <property type="entry name" value="Nonribosomal peptide synthetase 1"/>
    <property type="match status" value="1"/>
</dbReference>
<evidence type="ECO:0000313" key="6">
    <source>
        <dbReference type="Proteomes" id="UP000291236"/>
    </source>
</evidence>
<dbReference type="Gene3D" id="1.10.1200.10">
    <property type="entry name" value="ACP-like"/>
    <property type="match status" value="2"/>
</dbReference>
<dbReference type="InterPro" id="IPR025110">
    <property type="entry name" value="AMP-bd_C"/>
</dbReference>
<feature type="domain" description="Carrier" evidence="4">
    <location>
        <begin position="2338"/>
        <end position="2413"/>
    </location>
</feature>
<comment type="cofactor">
    <cofactor evidence="1">
        <name>pantetheine 4'-phosphate</name>
        <dbReference type="ChEBI" id="CHEBI:47942"/>
    </cofactor>
</comment>
<dbReference type="SUPFAM" id="SSF52777">
    <property type="entry name" value="CoA-dependent acyltransferases"/>
    <property type="match status" value="4"/>
</dbReference>
<proteinExistence type="predicted"/>
<dbReference type="NCBIfam" id="NF003417">
    <property type="entry name" value="PRK04813.1"/>
    <property type="match status" value="3"/>
</dbReference>
<feature type="domain" description="Carrier" evidence="4">
    <location>
        <begin position="1018"/>
        <end position="1093"/>
    </location>
</feature>
<dbReference type="PANTHER" id="PTHR45527:SF1">
    <property type="entry name" value="FATTY ACID SYNTHASE"/>
    <property type="match status" value="1"/>
</dbReference>
<evidence type="ECO:0000256" key="2">
    <source>
        <dbReference type="ARBA" id="ARBA00022450"/>
    </source>
</evidence>
<dbReference type="Pfam" id="PF00668">
    <property type="entry name" value="Condensation"/>
    <property type="match status" value="2"/>
</dbReference>
<dbReference type="GO" id="GO:0009239">
    <property type="term" value="P:enterobactin biosynthetic process"/>
    <property type="evidence" value="ECO:0007669"/>
    <property type="project" value="TreeGrafter"/>
</dbReference>
<dbReference type="InterPro" id="IPR042099">
    <property type="entry name" value="ANL_N_sf"/>
</dbReference>
<dbReference type="Gene3D" id="3.40.50.980">
    <property type="match status" value="2"/>
</dbReference>
<dbReference type="SUPFAM" id="SSF47336">
    <property type="entry name" value="ACP-like"/>
    <property type="match status" value="2"/>
</dbReference>
<dbReference type="GO" id="GO:0043041">
    <property type="term" value="P:amino acid activation for nonribosomal peptide biosynthetic process"/>
    <property type="evidence" value="ECO:0007669"/>
    <property type="project" value="TreeGrafter"/>
</dbReference>
<dbReference type="Pfam" id="PF00550">
    <property type="entry name" value="PP-binding"/>
    <property type="match status" value="2"/>
</dbReference>
<dbReference type="NCBIfam" id="TIGR01733">
    <property type="entry name" value="AA-adenyl-dom"/>
    <property type="match status" value="2"/>
</dbReference>
<dbReference type="GO" id="GO:0009366">
    <property type="term" value="C:enterobactin synthetase complex"/>
    <property type="evidence" value="ECO:0007669"/>
    <property type="project" value="TreeGrafter"/>
</dbReference>
<evidence type="ECO:0000256" key="1">
    <source>
        <dbReference type="ARBA" id="ARBA00001957"/>
    </source>
</evidence>
<dbReference type="CDD" id="cd05930">
    <property type="entry name" value="A_NRPS"/>
    <property type="match status" value="2"/>
</dbReference>
<evidence type="ECO:0000256" key="3">
    <source>
        <dbReference type="ARBA" id="ARBA00022553"/>
    </source>
</evidence>
<dbReference type="InterPro" id="IPR023213">
    <property type="entry name" value="CAT-like_dom_sf"/>
</dbReference>
<gene>
    <name evidence="5" type="ORF">JCM31447_02660</name>
</gene>
<dbReference type="Gene3D" id="3.40.50.12780">
    <property type="entry name" value="N-terminal domain of ligase-like"/>
    <property type="match status" value="1"/>
</dbReference>
<dbReference type="GO" id="GO:0005829">
    <property type="term" value="C:cytosol"/>
    <property type="evidence" value="ECO:0007669"/>
    <property type="project" value="TreeGrafter"/>
</dbReference>
<dbReference type="Proteomes" id="UP000291236">
    <property type="component" value="Chromosome"/>
</dbReference>
<dbReference type="InterPro" id="IPR009081">
    <property type="entry name" value="PP-bd_ACP"/>
</dbReference>
<dbReference type="InterPro" id="IPR020845">
    <property type="entry name" value="AMP-binding_CS"/>
</dbReference>
<keyword evidence="3" id="KW-0597">Phosphoprotein</keyword>
<dbReference type="CDD" id="cd19531">
    <property type="entry name" value="LCL_NRPS-like"/>
    <property type="match status" value="1"/>
</dbReference>
<keyword evidence="2" id="KW-0596">Phosphopantetheine</keyword>
<dbReference type="PROSITE" id="PS50075">
    <property type="entry name" value="CARRIER"/>
    <property type="match status" value="2"/>
</dbReference>
<dbReference type="PANTHER" id="PTHR45527">
    <property type="entry name" value="NONRIBOSOMAL PEPTIDE SYNTHETASE"/>
    <property type="match status" value="1"/>
</dbReference>
<dbReference type="EMBL" id="AP019368">
    <property type="protein sequence ID" value="BBH51843.1"/>
    <property type="molecule type" value="Genomic_DNA"/>
</dbReference>
<dbReference type="PROSITE" id="PS00455">
    <property type="entry name" value="AMP_BINDING"/>
    <property type="match status" value="2"/>
</dbReference>
<sequence>MNMSKFDSLSPEQKAELIKKLQFIKNLENNKNPVLSNEIPKINRSENKFQLSFAQKRLWFIGKMQENSALYNIPFFLRLKGNLNLEALNASFNAIIERHEILRTNFKEENGIPYQVISPKKVIQLHPENIFESNLKQISIDEIHRPFNLENDMLLRLLLLKISENYYVLLMTIHHIISDGWSTGVICNELSKIYNGIIKSEKYTLPDLSIQYADFSVWQNDMLTGQKLNELLAYWKNHLHDLPPVLDLPTEFVRPSIQTYRGQSFSFIIEKNLEQSLIKIANNNSSTLFMVTLTAFYILLMNYTKQRDITVGTTIANRNHKDLENLIGFFVNTIPLRLKLDKHDSFTDLLKKTRAMTLGAYENQDLPFELLVKEVQPERSLSHSPLFQVMFELQNDAIENFSLNNLEISLIEQDLNLAKFDITLTLQSRESDLYGIVEYNTDLFTKKYMDQFVNNYVTLLKNIRLNSDLNIDSYEILRENEKSDLINIYNISEKEFPLQKCVHELFDEQVNKTPYRIAASCDGSNLTYLALQEKSNQLAHYLKSIGSQIEDRIALYLDRGFDYLISMLGVLKAGAAFVPLEPGANDKRSYEIVEQCKPHFIITTNTLFDNANKLFNSTEKIINLKNLFDKIYPKESPKNLSVSNNLAYLIFTSGSTGKPKGAMLEHKGMVNHLFGKISDLKIDQDDVIGQIAVQTFDVSIWQFICPLLVGGRTAIFTGNSAWEPNLLINKINDEKVTILESVPSHTKVILDALESNHKSQLKPLRIYITNGEPLTLEQCQRWFKLNSDIIFVNAYGATECSDDSHHLHFINPPNTQMPYMPVKLPLPNQQTFILDEKLEPVPYGVRGEIYFAGFGVGRGYLNDPQKTASSFLPNPFAKTLGERLYKTGDIARRHFDGSIEFLGRSDFQVKIRGFRIEVGEIEAKLSEHHNIASCVVLANKNNSNNNYYLSAYIIPKKFPAPTIFDIKQFCINNLVEYMVPEAYIIMDDFPLSSNGKVDRKKLPPPSEQDFIQEQKYVPPRNSLETKISEVWTKVLGREKIGIYDNFFKIGGHSLLAAEVIIKLQKELNVKIELKKLFEFPTIESLGQSILKIDKELDILETSSVKSYPYMKYYDLAPCQIPEWYSYQIDRTSPVYNISFNDLFFKNINVDIFIKSWQCILDRHLNFRIYFDYIDGKPVQKLLNKLVLQKNEILIDNTQIDVENLDSIANNLARKYSNKAFDFENGPLFVLKIAEYPDKTFQLIFVIHHIIWDETSTINLFNELSSIYNAYLKNDIPDLPEIKLNYFDYTQWINESIQSGKFVKHKEYWLKEFKTIPPALNLQTDFSRPSMQTYNGNSISTWIPRNSIRKINNFIENNNVTLFMFMMSIIDLYFFRTTGQKDIVIGSPIAGRDHDDFKLILGLFATPLPIRCQIDEEMTFESLLFQIKEKSLLAFEHHYYPCNLVIEELNHVKDLSRPKLFSVMYGVQNNKTQAYEATQFHGAERFLKNLYGAEANAARFDLTLVVDQWGSDIAFNCIYNTDLFKKCSIERMLEDMVYIVDEVIKNPRLLLTEYSIFSDEKRKYLIDSINNTNINYEKNNIVQLLEKQLKCSPESIAISEEKNSITYKELHNSSNKIANFLMQSGIQAEDTVALTMKPSILMVVSLLAILKLSAHYVPISTENPLARTERILEYSKAKFLIIDSGFSHEGLSFSGLILNMCESKNKIKNFSSEFIYREFKQDILIYIIYTSGTTGLPKGIPIQNDGIVNLIQDTQRRYNLNQLDKILMLTPYTFDASILDIFWPLSFGGELIIPSLEKNKDPYAIAKLITEKQISILQCVPIMLDALIEANINSNYLRLVISGGAQLSKIIRDKFFAKYQCQLMNHYGPTEITVDATSFDCSQSFYGDVVPIGKPIGNVKIFILDPYLNLVPQGVVGEIYIHSPGIMKGYLNEHKNTQQAIIDKEIDGKIFRLYKSGDLGKIADDGNIYYLGRIDKQVKVRGNRVELEEINNAILKIPYIKNSVVKVYTDEIISAYIEIKDEINKVNINNSNYRIYTLAQRPELLRKLNIIHAQSWPKYFEGSAILVDLWPKIYSEFSEYQILIVDEKDEIAAIGNSIPIYWDGTCKNLPNGWDGALESAFKETQTEPNTLLILAGIVAEPYQSRGLSSEILKLFKIIAQANELEKILVAVRPTGKAQFPEIKFTDWCSLRREDGQLKDNWLRMHERIGGKILKIDLNSQFIKARIDEWESWTQFHIMNSGPIHFPETLQEAVVDFSDNSVTYYDPAVWVEHFFTNNENALWPKINGNQIKHLLNQTLPSYMVPDHYIFIAEMPLFENGKINESALVNNITAKSFHLDPAKTKMQKEILEIWKNVLKIDSIGVSDDFFNLGGQSLKVIQMLSLLANKYQIKIPLCNFYKTPTILGLEKMMSEKLLGKELICEYNLKK</sequence>
<dbReference type="Gene3D" id="3.30.559.30">
    <property type="entry name" value="Nonribosomal peptide synthetase, condensation domain"/>
    <property type="match status" value="2"/>
</dbReference>
<dbReference type="Gene3D" id="3.30.300.30">
    <property type="match status" value="2"/>
</dbReference>
<dbReference type="Gene3D" id="2.30.38.10">
    <property type="entry name" value="Luciferase, Domain 3"/>
    <property type="match status" value="1"/>
</dbReference>
<dbReference type="OrthoDB" id="9803968at2"/>
<reference evidence="5 6" key="1">
    <citation type="submission" date="2018-12" db="EMBL/GenBank/DDBJ databases">
        <title>Rubrispira sanarue gen. nov., sp., nov., a member of the order Silvanigrellales, isolated from a brackish lake in Hamamatsu Japan.</title>
        <authorList>
            <person name="Maejima Y."/>
            <person name="Iino T."/>
            <person name="Muraguchi Y."/>
            <person name="Fukuda K."/>
            <person name="Nojiri H."/>
            <person name="Ohkuma M."/>
            <person name="Moriuchi R."/>
            <person name="Dohra H."/>
            <person name="Kimbara K."/>
            <person name="Shintani M."/>
        </authorList>
    </citation>
    <scope>NUCLEOTIDE SEQUENCE [LARGE SCALE GENOMIC DNA]</scope>
    <source>
        <strain evidence="5 6">RF1110005</strain>
    </source>
</reference>
<dbReference type="InterPro" id="IPR045851">
    <property type="entry name" value="AMP-bd_C_sf"/>
</dbReference>
<dbReference type="Pfam" id="PF13193">
    <property type="entry name" value="AMP-binding_C"/>
    <property type="match status" value="1"/>
</dbReference>
<dbReference type="InterPro" id="IPR036736">
    <property type="entry name" value="ACP-like_sf"/>
</dbReference>
<dbReference type="Pfam" id="PF00501">
    <property type="entry name" value="AMP-binding"/>
    <property type="match status" value="2"/>
</dbReference>
<protein>
    <recommendedName>
        <fullName evidence="4">Carrier domain-containing protein</fullName>
    </recommendedName>
</protein>
<accession>A0A4P2VG80</accession>
<evidence type="ECO:0000313" key="5">
    <source>
        <dbReference type="EMBL" id="BBH51843.1"/>
    </source>
</evidence>
<evidence type="ECO:0000259" key="4">
    <source>
        <dbReference type="PROSITE" id="PS50075"/>
    </source>
</evidence>
<dbReference type="InterPro" id="IPR010071">
    <property type="entry name" value="AA_adenyl_dom"/>
</dbReference>
<organism evidence="5 6">
    <name type="scientific">Fluviispira sanaruensis</name>
    <dbReference type="NCBI Taxonomy" id="2493639"/>
    <lineage>
        <taxon>Bacteria</taxon>
        <taxon>Pseudomonadati</taxon>
        <taxon>Bdellovibrionota</taxon>
        <taxon>Oligoflexia</taxon>
        <taxon>Silvanigrellales</taxon>
        <taxon>Silvanigrellaceae</taxon>
        <taxon>Fluviispira</taxon>
    </lineage>
</organism>
<dbReference type="Gene3D" id="3.40.630.30">
    <property type="match status" value="1"/>
</dbReference>
<dbReference type="Gene3D" id="3.30.559.10">
    <property type="entry name" value="Chloramphenicol acetyltransferase-like domain"/>
    <property type="match status" value="2"/>
</dbReference>
<name>A0A4P2VG80_FLUSA</name>
<dbReference type="KEGG" id="sbf:JCM31447_02660"/>
<dbReference type="FunFam" id="3.40.50.980:FF:000001">
    <property type="entry name" value="Non-ribosomal peptide synthetase"/>
    <property type="match status" value="1"/>
</dbReference>
<dbReference type="GO" id="GO:0031177">
    <property type="term" value="F:phosphopantetheine binding"/>
    <property type="evidence" value="ECO:0007669"/>
    <property type="project" value="TreeGrafter"/>
</dbReference>
<dbReference type="InterPro" id="IPR001242">
    <property type="entry name" value="Condensation_dom"/>
</dbReference>
<dbReference type="SUPFAM" id="SSF56801">
    <property type="entry name" value="Acetyl-CoA synthetase-like"/>
    <property type="match status" value="2"/>
</dbReference>
<dbReference type="RefSeq" id="WP_130605767.1">
    <property type="nucleotide sequence ID" value="NZ_AP019368.1"/>
</dbReference>